<dbReference type="InterPro" id="IPR028082">
    <property type="entry name" value="Peripla_BP_I"/>
</dbReference>
<protein>
    <recommendedName>
        <fullName evidence="4">Leucine-binding protein domain-containing protein</fullName>
    </recommendedName>
</protein>
<gene>
    <name evidence="2" type="ORF">PEV8663_00065</name>
</gene>
<feature type="signal peptide" evidence="1">
    <location>
        <begin position="1"/>
        <end position="21"/>
    </location>
</feature>
<organism evidence="2 3">
    <name type="scientific">Pelagimonas varians</name>
    <dbReference type="NCBI Taxonomy" id="696760"/>
    <lineage>
        <taxon>Bacteria</taxon>
        <taxon>Pseudomonadati</taxon>
        <taxon>Pseudomonadota</taxon>
        <taxon>Alphaproteobacteria</taxon>
        <taxon>Rhodobacterales</taxon>
        <taxon>Roseobacteraceae</taxon>
        <taxon>Pelagimonas</taxon>
    </lineage>
</organism>
<dbReference type="OrthoDB" id="5341635at2"/>
<reference evidence="2 3" key="1">
    <citation type="submission" date="2017-05" db="EMBL/GenBank/DDBJ databases">
        <authorList>
            <person name="Song R."/>
            <person name="Chenine A.L."/>
            <person name="Ruprecht R.M."/>
        </authorList>
    </citation>
    <scope>NUCLEOTIDE SEQUENCE [LARGE SCALE GENOMIC DNA]</scope>
    <source>
        <strain evidence="2 3">CECT 8663</strain>
    </source>
</reference>
<evidence type="ECO:0000256" key="1">
    <source>
        <dbReference type="SAM" id="SignalP"/>
    </source>
</evidence>
<proteinExistence type="predicted"/>
<evidence type="ECO:0008006" key="4">
    <source>
        <dbReference type="Google" id="ProtNLM"/>
    </source>
</evidence>
<evidence type="ECO:0000313" key="3">
    <source>
        <dbReference type="Proteomes" id="UP000220836"/>
    </source>
</evidence>
<dbReference type="AlphaFoldDB" id="A0A238JQ53"/>
<keyword evidence="3" id="KW-1185">Reference proteome</keyword>
<dbReference type="InterPro" id="IPR022478">
    <property type="entry name" value="ABC_transptr_sub-bd_PQQ"/>
</dbReference>
<feature type="chain" id="PRO_5013144844" description="Leucine-binding protein domain-containing protein" evidence="1">
    <location>
        <begin position="22"/>
        <end position="388"/>
    </location>
</feature>
<sequence>MNTYLAAACAAIISFASPVSALDVAVHYIKQEVAALPTLSNLDPIPDDLGAMGAKLALEDNITTGRFLGHMYSLTTTVVGVDEDFEQAVLGALGQTDLLILDAPAQFVLDAADALQAKDALMFNAAAPDIALRSSDCRSNVLHSLPSRAMRSDALMQFFVKRRWSDIAMIAGTTPQDVAFAEALEGSAKKFGLKISASKTWAFDSDMRRNAAQEVPLFTQEFGDYDVLLVADEANDFARYIPYNTWHPRPVAGSEGLTPRAWDRVVEQWGAAQLQSRFVEQAGRPMQDVDYAAWAAMRSIGEAVTRTGANDAASLRGFLLSDEFELAGFKGRPLTYRGWNGQLRQPIALSHRGALVASAPLEGFLHQRSELDTLGLDLPESACTAFNE</sequence>
<dbReference type="Proteomes" id="UP000220836">
    <property type="component" value="Unassembled WGS sequence"/>
</dbReference>
<dbReference type="SUPFAM" id="SSF53822">
    <property type="entry name" value="Periplasmic binding protein-like I"/>
    <property type="match status" value="1"/>
</dbReference>
<keyword evidence="1" id="KW-0732">Signal</keyword>
<name>A0A238JQ53_9RHOB</name>
<dbReference type="NCBIfam" id="TIGR03863">
    <property type="entry name" value="PQQ_ABC_bind"/>
    <property type="match status" value="1"/>
</dbReference>
<dbReference type="EMBL" id="FXYH01000001">
    <property type="protein sequence ID" value="SMX32583.1"/>
    <property type="molecule type" value="Genomic_DNA"/>
</dbReference>
<evidence type="ECO:0000313" key="2">
    <source>
        <dbReference type="EMBL" id="SMX32583.1"/>
    </source>
</evidence>
<dbReference type="RefSeq" id="WP_097802636.1">
    <property type="nucleotide sequence ID" value="NZ_FXYH01000001.1"/>
</dbReference>
<accession>A0A238JQ53</accession>